<dbReference type="WBParaSite" id="HPBE_0001965401-mRNA-1">
    <property type="protein sequence ID" value="HPBE_0001965401-mRNA-1"/>
    <property type="gene ID" value="HPBE_0001965401"/>
</dbReference>
<feature type="domain" description="Laminin G" evidence="1">
    <location>
        <begin position="160"/>
        <end position="287"/>
    </location>
</feature>
<evidence type="ECO:0000313" key="2">
    <source>
        <dbReference type="Proteomes" id="UP000050761"/>
    </source>
</evidence>
<dbReference type="InterPro" id="IPR058815">
    <property type="entry name" value="ConA_BAM2-like"/>
</dbReference>
<keyword evidence="2" id="KW-1185">Reference proteome</keyword>
<reference evidence="3" key="1">
    <citation type="submission" date="2019-09" db="UniProtKB">
        <authorList>
            <consortium name="WormBaseParasite"/>
        </authorList>
    </citation>
    <scope>IDENTIFICATION</scope>
</reference>
<accession>A0A8L8KQF2</accession>
<dbReference type="CDD" id="cd00110">
    <property type="entry name" value="LamG"/>
    <property type="match status" value="1"/>
</dbReference>
<name>A0A8L8KQF2_HELPZ</name>
<dbReference type="Proteomes" id="UP000050761">
    <property type="component" value="Unassembled WGS sequence"/>
</dbReference>
<proteinExistence type="predicted"/>
<dbReference type="SMART" id="SM00282">
    <property type="entry name" value="LamG"/>
    <property type="match status" value="1"/>
</dbReference>
<evidence type="ECO:0000259" key="1">
    <source>
        <dbReference type="SMART" id="SM00282"/>
    </source>
</evidence>
<dbReference type="Pfam" id="PF02210">
    <property type="entry name" value="Laminin_G_2"/>
    <property type="match status" value="1"/>
</dbReference>
<dbReference type="SUPFAM" id="SSF49899">
    <property type="entry name" value="Concanavalin A-like lectins/glucanases"/>
    <property type="match status" value="2"/>
</dbReference>
<dbReference type="AlphaFoldDB" id="A0A8L8KQF2"/>
<dbReference type="InterPro" id="IPR001791">
    <property type="entry name" value="Laminin_G"/>
</dbReference>
<sequence>LGKRHKKRWSLSCETFSEALRPRRSCRHHYLADVYSTSVLPLQGDVDVIITEVQSGLGQVHRITDSLSIIIIRDYFRDLEQVADVAYMGGARANQAIYIDGLELSLMAGIRHIIPQNWDSEILATVVASPLRCQQKVLAEPNCLFRSQVGGRFWPVGWPLSWSWEFAFRTQRSSQNLFSLHTSDAQTLLVRLERDFFLRTDSPRLTSVGQLSDGRWHTVTIHLQQGDVFFTVDDSDKIRLTTLDLNESGSLIAGGAAKHCTTSRSTFRHSQLKPSCSGCECTVLSGVFDGFPSYTCGHQEDDGKSTSHCIQIQTPSSRTFDLDSDIGLLLFGFWQDDESKSRLQVHYRGQNLVAIYCVNDGEENCKGCTIQKTEGFGNDEWTRVALFESEGEMSLVADRSACVLRGLNSTESLTALFTEVYSIPVLADGGAIFIGGMYYEKKKTGVYLPSFEHKYFENTREKVPSLRGCLKDVYIAGKLVDLSTLLSEQMEQTLVNADDEVAYAIQVGCAGCSPSCPSGVRCRPTEPRQLTFECDCSDIEEFSLGRCRSTDHMQDCDRIQRPFQVWMKVSLPRQVDHKITISGTFRDCGHRQLFIQFSEAVSLSDDRVHLITLERKTPLGTRHASKKFDLYVSVLRSLA</sequence>
<organism evidence="2 3">
    <name type="scientific">Heligmosomoides polygyrus</name>
    <name type="common">Parasitic roundworm</name>
    <dbReference type="NCBI Taxonomy" id="6339"/>
    <lineage>
        <taxon>Eukaryota</taxon>
        <taxon>Metazoa</taxon>
        <taxon>Ecdysozoa</taxon>
        <taxon>Nematoda</taxon>
        <taxon>Chromadorea</taxon>
        <taxon>Rhabditida</taxon>
        <taxon>Rhabditina</taxon>
        <taxon>Rhabditomorpha</taxon>
        <taxon>Strongyloidea</taxon>
        <taxon>Heligmosomidae</taxon>
        <taxon>Heligmosomoides</taxon>
    </lineage>
</organism>
<dbReference type="Pfam" id="PF26430">
    <property type="entry name" value="ConA_BAM2"/>
    <property type="match status" value="1"/>
</dbReference>
<dbReference type="InterPro" id="IPR013320">
    <property type="entry name" value="ConA-like_dom_sf"/>
</dbReference>
<evidence type="ECO:0000313" key="3">
    <source>
        <dbReference type="WBParaSite" id="HPBE_0001965401-mRNA-1"/>
    </source>
</evidence>
<dbReference type="Gene3D" id="2.60.120.200">
    <property type="match status" value="2"/>
</dbReference>
<protein>
    <submittedName>
        <fullName evidence="3">LAM_G_DOMAIN domain-containing protein</fullName>
    </submittedName>
</protein>